<dbReference type="AlphaFoldDB" id="A0A1G7XS58"/>
<dbReference type="InterPro" id="IPR036291">
    <property type="entry name" value="NAD(P)-bd_dom_sf"/>
</dbReference>
<dbReference type="InterPro" id="IPR018931">
    <property type="entry name" value="DUF2520"/>
</dbReference>
<dbReference type="Gene3D" id="1.10.1040.20">
    <property type="entry name" value="ProC-like, C-terminal domain"/>
    <property type="match status" value="1"/>
</dbReference>
<reference evidence="4 5" key="1">
    <citation type="submission" date="2016-10" db="EMBL/GenBank/DDBJ databases">
        <authorList>
            <person name="de Groot N.N."/>
        </authorList>
    </citation>
    <scope>NUCLEOTIDE SEQUENCE [LARGE SCALE GENOMIC DNA]</scope>
    <source>
        <strain evidence="4 5">L 420-91</strain>
    </source>
</reference>
<gene>
    <name evidence="3" type="ORF">K3F53_05770</name>
    <name evidence="4" type="ORF">SAMN04489735_1004151</name>
</gene>
<organism evidence="4 5">
    <name type="scientific">Aneurinibacillus thermoaerophilus</name>
    <dbReference type="NCBI Taxonomy" id="143495"/>
    <lineage>
        <taxon>Bacteria</taxon>
        <taxon>Bacillati</taxon>
        <taxon>Bacillota</taxon>
        <taxon>Bacilli</taxon>
        <taxon>Bacillales</taxon>
        <taxon>Paenibacillaceae</taxon>
        <taxon>Aneurinibacillus group</taxon>
        <taxon>Aneurinibacillus</taxon>
    </lineage>
</organism>
<evidence type="ECO:0000259" key="1">
    <source>
        <dbReference type="Pfam" id="PF10727"/>
    </source>
</evidence>
<dbReference type="Pfam" id="PF10728">
    <property type="entry name" value="DUF2520"/>
    <property type="match status" value="1"/>
</dbReference>
<evidence type="ECO:0000313" key="3">
    <source>
        <dbReference type="EMBL" id="QYY43719.1"/>
    </source>
</evidence>
<dbReference type="Gene3D" id="3.40.50.720">
    <property type="entry name" value="NAD(P)-binding Rossmann-like Domain"/>
    <property type="match status" value="1"/>
</dbReference>
<dbReference type="Pfam" id="PF10727">
    <property type="entry name" value="Rossmann-like"/>
    <property type="match status" value="1"/>
</dbReference>
<dbReference type="EMBL" id="FNDE01000004">
    <property type="protein sequence ID" value="SDG86853.1"/>
    <property type="molecule type" value="Genomic_DNA"/>
</dbReference>
<evidence type="ECO:0000313" key="4">
    <source>
        <dbReference type="EMBL" id="SDG86853.1"/>
    </source>
</evidence>
<reference evidence="3 6" key="2">
    <citation type="submission" date="2021-08" db="EMBL/GenBank/DDBJ databases">
        <title>Complete genome sequence of the strain Aneurinibacillus thermoaerophilus CCM 8960.</title>
        <authorList>
            <person name="Musilova J."/>
            <person name="Kourilova X."/>
            <person name="Pernicova I."/>
            <person name="Bezdicek M."/>
            <person name="Lengerova M."/>
            <person name="Obruca S."/>
            <person name="Sedlar K."/>
        </authorList>
    </citation>
    <scope>NUCLEOTIDE SEQUENCE [LARGE SCALE GENOMIC DNA]</scope>
    <source>
        <strain evidence="3 6">CCM 8960</strain>
    </source>
</reference>
<dbReference type="InterPro" id="IPR037108">
    <property type="entry name" value="TM1727-like_C_sf"/>
</dbReference>
<sequence>METIGFIGAGRLGTAFGIYLARRGRRVAGYYSRTYAHAQKASAFVSETCQAFQTVRDLLERSDWIAITTNDGAIERVTEEIVDSGIHIAGKLIFHMSGAGTSELLAPLTAKGALVASLHPLQTFADGESGARAMEEAMFSIEGEAAAVEMLSAWLDELGRRYFVIDARQKPLYHAAASIASNGLVGVIDYALELMKLVGIEEEQALPALVPLIKTTVQNVAEKGTVRALTGPVARGDVATVATHITAIQGCASHFVPGYRALGQMTLSTARRAQLKDQEKITELTRLFE</sequence>
<proteinExistence type="predicted"/>
<dbReference type="EMBL" id="CP080764">
    <property type="protein sequence ID" value="QYY43719.1"/>
    <property type="molecule type" value="Genomic_DNA"/>
</dbReference>
<dbReference type="SUPFAM" id="SSF51735">
    <property type="entry name" value="NAD(P)-binding Rossmann-fold domains"/>
    <property type="match status" value="1"/>
</dbReference>
<evidence type="ECO:0000259" key="2">
    <source>
        <dbReference type="Pfam" id="PF10728"/>
    </source>
</evidence>
<dbReference type="GeneID" id="97140871"/>
<evidence type="ECO:0000313" key="5">
    <source>
        <dbReference type="Proteomes" id="UP000198956"/>
    </source>
</evidence>
<protein>
    <submittedName>
        <fullName evidence="3">DUF2520 domain-containing protein</fullName>
    </submittedName>
    <submittedName>
        <fullName evidence="4">Predicted oxidoreductase, contains short-chain dehydrogenase (SDR) and DUF2520 domains</fullName>
    </submittedName>
</protein>
<keyword evidence="6" id="KW-1185">Reference proteome</keyword>
<dbReference type="Proteomes" id="UP000198956">
    <property type="component" value="Unassembled WGS sequence"/>
</dbReference>
<dbReference type="Proteomes" id="UP000826616">
    <property type="component" value="Chromosome"/>
</dbReference>
<dbReference type="SUPFAM" id="SSF48179">
    <property type="entry name" value="6-phosphogluconate dehydrogenase C-terminal domain-like"/>
    <property type="match status" value="1"/>
</dbReference>
<feature type="domain" description="DUF2520" evidence="2">
    <location>
        <begin position="138"/>
        <end position="265"/>
    </location>
</feature>
<dbReference type="PANTHER" id="PTHR40459">
    <property type="entry name" value="CONSERVED HYPOTHETICAL ALANINE AND LEUCINE RICH PROTEIN"/>
    <property type="match status" value="1"/>
</dbReference>
<accession>A0A1G7XS58</accession>
<dbReference type="RefSeq" id="WP_057899442.1">
    <property type="nucleotide sequence ID" value="NZ_CP080764.1"/>
</dbReference>
<dbReference type="OrthoDB" id="9810755at2"/>
<dbReference type="InterPro" id="IPR008927">
    <property type="entry name" value="6-PGluconate_DH-like_C_sf"/>
</dbReference>
<dbReference type="InterPro" id="IPR019665">
    <property type="entry name" value="OxRdtase/DH_put_Rossmann_dom"/>
</dbReference>
<evidence type="ECO:0000313" key="6">
    <source>
        <dbReference type="Proteomes" id="UP000826616"/>
    </source>
</evidence>
<dbReference type="PANTHER" id="PTHR40459:SF1">
    <property type="entry name" value="CONSERVED HYPOTHETICAL ALANINE AND LEUCINE RICH PROTEIN"/>
    <property type="match status" value="1"/>
</dbReference>
<feature type="domain" description="Putative oxidoreductase/dehydrogenase Rossmann-like" evidence="1">
    <location>
        <begin position="4"/>
        <end position="120"/>
    </location>
</feature>
<name>A0A1G7XS58_ANETH</name>